<dbReference type="AlphaFoldDB" id="A0AA47B2J6"/>
<feature type="transmembrane region" description="Helical" evidence="6">
    <location>
        <begin position="12"/>
        <end position="33"/>
    </location>
</feature>
<feature type="transmembrane region" description="Helical" evidence="6">
    <location>
        <begin position="154"/>
        <end position="173"/>
    </location>
</feature>
<dbReference type="PIRSF" id="PIRSF006483">
    <property type="entry name" value="Membrane_protein_YitT"/>
    <property type="match status" value="1"/>
</dbReference>
<evidence type="ECO:0000256" key="3">
    <source>
        <dbReference type="ARBA" id="ARBA00022692"/>
    </source>
</evidence>
<dbReference type="Proteomes" id="UP001164557">
    <property type="component" value="Chromosome"/>
</dbReference>
<dbReference type="InterPro" id="IPR019264">
    <property type="entry name" value="DUF2179"/>
</dbReference>
<keyword evidence="3 6" id="KW-0812">Transmembrane</keyword>
<dbReference type="PANTHER" id="PTHR33545:SF10">
    <property type="entry name" value="UPF0750 MEMBRANE PROTEIN YPJC"/>
    <property type="match status" value="1"/>
</dbReference>
<dbReference type="InterPro" id="IPR051461">
    <property type="entry name" value="UPF0750_membrane"/>
</dbReference>
<name>A0AA47B2J6_9LACO</name>
<keyword evidence="5 6" id="KW-0472">Membrane</keyword>
<sequence>MTRSDVEQIKFLDLIMIAIGCMIFAFSLVLFNIKNKLADGGISGITLILKAVFKLNPAYTTLLLNGPLILIGYHYLGKKALIYTIYGTLMLSVWLWVWQQVKLSIDYNHDLLLAAISAGLTGGLGQGIVYRFGGTTGGTDIIAKMIHHFKGIPIGHTLFGLDLIILTFSLVYIDSRHMAYTLIYSFTLSKVVNLITEGPYEASGSFIISNQNSKIVNLVMKKMNRGSTIFEAEGGYSHKSSRVLFVVVSARELNELKKIVLSLDPAAFIVSFHVNEVVGEGFTYKRPNFLSRIKTGKKSPNFFLNKKTKSN</sequence>
<dbReference type="RefSeq" id="WP_046327214.1">
    <property type="nucleotide sequence ID" value="NZ_CP084389.1"/>
</dbReference>
<feature type="domain" description="DUF2179" evidence="7">
    <location>
        <begin position="225"/>
        <end position="279"/>
    </location>
</feature>
<reference evidence="8" key="1">
    <citation type="submission" date="2021-09" db="EMBL/GenBank/DDBJ databases">
        <title>Lactobacillus species from Apis mellifera, Switzerland.</title>
        <authorList>
            <person name="Pfister J."/>
            <person name="Brown A."/>
            <person name="Neumann P."/>
            <person name="Collaud A."/>
            <person name="Retschnig G."/>
            <person name="Perreten V."/>
        </authorList>
    </citation>
    <scope>NUCLEOTIDE SEQUENCE</scope>
    <source>
        <strain evidence="8">IBH002</strain>
    </source>
</reference>
<dbReference type="InterPro" id="IPR015867">
    <property type="entry name" value="N-reg_PII/ATP_PRibTrfase_C"/>
</dbReference>
<feature type="transmembrane region" description="Helical" evidence="6">
    <location>
        <begin position="80"/>
        <end position="99"/>
    </location>
</feature>
<protein>
    <submittedName>
        <fullName evidence="8">YitT family protein</fullName>
    </submittedName>
</protein>
<evidence type="ECO:0000256" key="1">
    <source>
        <dbReference type="ARBA" id="ARBA00004651"/>
    </source>
</evidence>
<dbReference type="Pfam" id="PF10035">
    <property type="entry name" value="DUF2179"/>
    <property type="match status" value="1"/>
</dbReference>
<keyword evidence="4 6" id="KW-1133">Transmembrane helix</keyword>
<feature type="transmembrane region" description="Helical" evidence="6">
    <location>
        <begin position="53"/>
        <end position="73"/>
    </location>
</feature>
<accession>A0AA47B2J6</accession>
<keyword evidence="9" id="KW-1185">Reference proteome</keyword>
<evidence type="ECO:0000259" key="7">
    <source>
        <dbReference type="Pfam" id="PF10035"/>
    </source>
</evidence>
<feature type="transmembrane region" description="Helical" evidence="6">
    <location>
        <begin position="111"/>
        <end position="133"/>
    </location>
</feature>
<dbReference type="CDD" id="cd16380">
    <property type="entry name" value="YitT_C"/>
    <property type="match status" value="1"/>
</dbReference>
<organism evidence="8 9">
    <name type="scientific">Lactobacillus helsingborgensis</name>
    <dbReference type="NCBI Taxonomy" id="1218494"/>
    <lineage>
        <taxon>Bacteria</taxon>
        <taxon>Bacillati</taxon>
        <taxon>Bacillota</taxon>
        <taxon>Bacilli</taxon>
        <taxon>Lactobacillales</taxon>
        <taxon>Lactobacillaceae</taxon>
        <taxon>Lactobacillus</taxon>
    </lineage>
</organism>
<dbReference type="InterPro" id="IPR003740">
    <property type="entry name" value="YitT"/>
</dbReference>
<dbReference type="Pfam" id="PF02588">
    <property type="entry name" value="YitT_membrane"/>
    <property type="match status" value="1"/>
</dbReference>
<evidence type="ECO:0000313" key="9">
    <source>
        <dbReference type="Proteomes" id="UP001164557"/>
    </source>
</evidence>
<evidence type="ECO:0000256" key="5">
    <source>
        <dbReference type="ARBA" id="ARBA00023136"/>
    </source>
</evidence>
<evidence type="ECO:0000313" key="8">
    <source>
        <dbReference type="EMBL" id="UZX28962.1"/>
    </source>
</evidence>
<gene>
    <name evidence="8" type="ORF">LDX53_05065</name>
</gene>
<dbReference type="Gene3D" id="3.30.70.120">
    <property type="match status" value="1"/>
</dbReference>
<proteinExistence type="predicted"/>
<evidence type="ECO:0000256" key="4">
    <source>
        <dbReference type="ARBA" id="ARBA00022989"/>
    </source>
</evidence>
<dbReference type="EMBL" id="CP084389">
    <property type="protein sequence ID" value="UZX28962.1"/>
    <property type="molecule type" value="Genomic_DNA"/>
</dbReference>
<dbReference type="PANTHER" id="PTHR33545">
    <property type="entry name" value="UPF0750 MEMBRANE PROTEIN YITT-RELATED"/>
    <property type="match status" value="1"/>
</dbReference>
<comment type="subcellular location">
    <subcellularLocation>
        <location evidence="1">Cell membrane</location>
        <topology evidence="1">Multi-pass membrane protein</topology>
    </subcellularLocation>
</comment>
<evidence type="ECO:0000256" key="2">
    <source>
        <dbReference type="ARBA" id="ARBA00022475"/>
    </source>
</evidence>
<evidence type="ECO:0000256" key="6">
    <source>
        <dbReference type="SAM" id="Phobius"/>
    </source>
</evidence>
<keyword evidence="2" id="KW-1003">Cell membrane</keyword>
<dbReference type="GO" id="GO:0005886">
    <property type="term" value="C:plasma membrane"/>
    <property type="evidence" value="ECO:0007669"/>
    <property type="project" value="UniProtKB-SubCell"/>
</dbReference>